<gene>
    <name evidence="1" type="ORF">HAHE_40330</name>
</gene>
<evidence type="ECO:0000313" key="2">
    <source>
        <dbReference type="Proteomes" id="UP001374893"/>
    </source>
</evidence>
<proteinExistence type="predicted"/>
<evidence type="ECO:0000313" key="1">
    <source>
        <dbReference type="EMBL" id="BCX50125.1"/>
    </source>
</evidence>
<dbReference type="SUPFAM" id="SSF53187">
    <property type="entry name" value="Zn-dependent exopeptidases"/>
    <property type="match status" value="1"/>
</dbReference>
<accession>A0ABN6H8W8</accession>
<organism evidence="1 2">
    <name type="scientific">Haloferula helveola</name>
    <dbReference type="NCBI Taxonomy" id="490095"/>
    <lineage>
        <taxon>Bacteria</taxon>
        <taxon>Pseudomonadati</taxon>
        <taxon>Verrucomicrobiota</taxon>
        <taxon>Verrucomicrobiia</taxon>
        <taxon>Verrucomicrobiales</taxon>
        <taxon>Verrucomicrobiaceae</taxon>
        <taxon>Haloferula</taxon>
    </lineage>
</organism>
<protein>
    <submittedName>
        <fullName evidence="1">N-formylglutamate amidohydrolase</fullName>
    </submittedName>
</protein>
<keyword evidence="2" id="KW-1185">Reference proteome</keyword>
<dbReference type="RefSeq" id="WP_338687043.1">
    <property type="nucleotide sequence ID" value="NZ_AP024702.1"/>
</dbReference>
<dbReference type="Proteomes" id="UP001374893">
    <property type="component" value="Chromosome"/>
</dbReference>
<reference evidence="1 2" key="1">
    <citation type="submission" date="2021-06" db="EMBL/GenBank/DDBJ databases">
        <title>Complete genome of Haloferula helveola possessing various polysaccharide degrading enzymes.</title>
        <authorList>
            <person name="Takami H."/>
            <person name="Huang C."/>
            <person name="Hamasaki K."/>
        </authorList>
    </citation>
    <scope>NUCLEOTIDE SEQUENCE [LARGE SCALE GENOMIC DNA]</scope>
    <source>
        <strain evidence="1 2">CN-1</strain>
    </source>
</reference>
<dbReference type="EMBL" id="AP024702">
    <property type="protein sequence ID" value="BCX50125.1"/>
    <property type="molecule type" value="Genomic_DNA"/>
</dbReference>
<sequence length="221" mass="24679">MATIIPTCETAVSALPEWHRAVFNGKEDLVTSSAGWSPGALNLAQGVAMKLHAQLLHNEMTRLLIDLSKDPTDPARWSEHSMTLTEEQREKLDQRQKSVYLNALEARVENAVQRGETAIHISFDTRPDIRDAWVEIEYDLRVDGEAAFARSWRDAMLTKLPNAVIRDVASPTKGLGAFLRKRHPGLLSLRFSAAQSIFLDGSPVAWTPFKKAVIDSIHSIR</sequence>
<name>A0ABN6H8W8_9BACT</name>
<dbReference type="Gene3D" id="3.40.630.40">
    <property type="entry name" value="Zn-dependent exopeptidases"/>
    <property type="match status" value="1"/>
</dbReference>